<dbReference type="EMBL" id="SOSA01000632">
    <property type="protein sequence ID" value="THC89583.1"/>
    <property type="molecule type" value="Genomic_DNA"/>
</dbReference>
<accession>A0A4S3J3Z7</accession>
<sequence>MEFPNPHGGGLPSASGWTSLSGVPQAPVAGPLDWLDSDRDTAVSSHMSSTTVMEAGASLAASNSGGYFFWKNITDQMVKLKLINNLINLSDLRAVLNNLRKSPCEDGLVDII</sequence>
<dbReference type="AlphaFoldDB" id="A0A4S3J3Z7"/>
<name>A0A4S3J3Z7_9EURO</name>
<evidence type="ECO:0000313" key="3">
    <source>
        <dbReference type="Proteomes" id="UP000308092"/>
    </source>
</evidence>
<keyword evidence="3" id="KW-1185">Reference proteome</keyword>
<feature type="region of interest" description="Disordered" evidence="1">
    <location>
        <begin position="1"/>
        <end position="24"/>
    </location>
</feature>
<dbReference type="VEuPathDB" id="FungiDB:EYZ11_010963"/>
<dbReference type="Proteomes" id="UP000308092">
    <property type="component" value="Unassembled WGS sequence"/>
</dbReference>
<protein>
    <submittedName>
        <fullName evidence="2">Uncharacterized protein</fullName>
    </submittedName>
</protein>
<reference evidence="2 3" key="1">
    <citation type="submission" date="2019-03" db="EMBL/GenBank/DDBJ databases">
        <title>The genome sequence of a newly discovered highly antifungal drug resistant Aspergillus species, Aspergillus tanneri NIH 1004.</title>
        <authorList>
            <person name="Mounaud S."/>
            <person name="Singh I."/>
            <person name="Joardar V."/>
            <person name="Pakala S."/>
            <person name="Pakala S."/>
            <person name="Venepally P."/>
            <person name="Hoover J."/>
            <person name="Nierman W."/>
            <person name="Chung J."/>
            <person name="Losada L."/>
        </authorList>
    </citation>
    <scope>NUCLEOTIDE SEQUENCE [LARGE SCALE GENOMIC DNA]</scope>
    <source>
        <strain evidence="2 3">NIH1004</strain>
    </source>
</reference>
<organism evidence="2 3">
    <name type="scientific">Aspergillus tanneri</name>
    <dbReference type="NCBI Taxonomy" id="1220188"/>
    <lineage>
        <taxon>Eukaryota</taxon>
        <taxon>Fungi</taxon>
        <taxon>Dikarya</taxon>
        <taxon>Ascomycota</taxon>
        <taxon>Pezizomycotina</taxon>
        <taxon>Eurotiomycetes</taxon>
        <taxon>Eurotiomycetidae</taxon>
        <taxon>Eurotiales</taxon>
        <taxon>Aspergillaceae</taxon>
        <taxon>Aspergillus</taxon>
        <taxon>Aspergillus subgen. Circumdati</taxon>
    </lineage>
</organism>
<comment type="caution">
    <text evidence="2">The sequence shown here is derived from an EMBL/GenBank/DDBJ whole genome shotgun (WGS) entry which is preliminary data.</text>
</comment>
<gene>
    <name evidence="2" type="ORF">EYZ11_010963</name>
</gene>
<proteinExistence type="predicted"/>
<evidence type="ECO:0000313" key="2">
    <source>
        <dbReference type="EMBL" id="THC89583.1"/>
    </source>
</evidence>
<evidence type="ECO:0000256" key="1">
    <source>
        <dbReference type="SAM" id="MobiDB-lite"/>
    </source>
</evidence>